<gene>
    <name evidence="2" type="ORF">DYB36_010502</name>
</gene>
<dbReference type="InterPro" id="IPR011011">
    <property type="entry name" value="Znf_FYVE_PHD"/>
</dbReference>
<feature type="compositionally biased region" description="Low complexity" evidence="1">
    <location>
        <begin position="14"/>
        <end position="26"/>
    </location>
</feature>
<dbReference type="AlphaFoldDB" id="A0A397BEW7"/>
<proteinExistence type="predicted"/>
<feature type="compositionally biased region" description="Polar residues" evidence="1">
    <location>
        <begin position="577"/>
        <end position="588"/>
    </location>
</feature>
<feature type="compositionally biased region" description="Polar residues" evidence="1">
    <location>
        <begin position="27"/>
        <end position="38"/>
    </location>
</feature>
<name>A0A397BEW7_APHAT</name>
<feature type="compositionally biased region" description="Low complexity" evidence="1">
    <location>
        <begin position="531"/>
        <end position="549"/>
    </location>
</feature>
<evidence type="ECO:0008006" key="4">
    <source>
        <dbReference type="Google" id="ProtNLM"/>
    </source>
</evidence>
<dbReference type="SUPFAM" id="SSF57903">
    <property type="entry name" value="FYVE/PHD zinc finger"/>
    <property type="match status" value="1"/>
</dbReference>
<feature type="compositionally biased region" description="Basic and acidic residues" evidence="1">
    <location>
        <begin position="409"/>
        <end position="419"/>
    </location>
</feature>
<comment type="caution">
    <text evidence="2">The sequence shown here is derived from an EMBL/GenBank/DDBJ whole genome shotgun (WGS) entry which is preliminary data.</text>
</comment>
<accession>A0A397BEW7</accession>
<feature type="non-terminal residue" evidence="2">
    <location>
        <position position="588"/>
    </location>
</feature>
<evidence type="ECO:0000313" key="3">
    <source>
        <dbReference type="Proteomes" id="UP000265427"/>
    </source>
</evidence>
<dbReference type="EMBL" id="QUSZ01003244">
    <property type="protein sequence ID" value="RHY19198.1"/>
    <property type="molecule type" value="Genomic_DNA"/>
</dbReference>
<evidence type="ECO:0000313" key="2">
    <source>
        <dbReference type="EMBL" id="RHY19198.1"/>
    </source>
</evidence>
<sequence>MSSRRRQSAAVSLTTSQSRTRQRQSSIPNPFTPSTCTSPLRIHEPSSSLSLTGLEKAQLLELAHAAASELLSYVQLLQSQPAPATSKQIESTDERYICQSKTAILTGYSSIHDYKRHMHPYAFNAFHTTSTLCAIHSSQDDKSVVTVKWSAASSGPLAHDRDFCYVESRPHDVANDLQHHHTMDTPWQEDDDTMRLQSMRRRKSSSINARTSLKDMIKLCKVCTTELKWYHPTVKCKVCRMAVCKPCTTHCEVLLKASHRVCLRCNAHLASLLAKSEEELLPVEEYPEDPCTFLDEWDESMSRYPSIVKSTRKGMPAPTRRSARTAIHDDDDCIVRETDDDDGDIKSDTDIVSASGDDNDAPSSSTAPAVRRRASRVKKEAEEQVAPVPLTRRNQPKRGVGGGALPVEPKVEHTFEKPKQPRPRPSKHQVIDDNDSSDFVKDDVKTLRPPPFQASTSSSIPRLTADGGDIMSDDNRPEAAKLGKQGRAKRVVRAIPVRQAPTTLKPLSKNAQGKRKAAAVGARRPSKQLQDSSDGGDSSEFVASSSSDEGSGDDDDVADWASTLKAKAARGKDLVDGSSSSYDDNAPI</sequence>
<dbReference type="VEuPathDB" id="FungiDB:H257_13098"/>
<evidence type="ECO:0000256" key="1">
    <source>
        <dbReference type="SAM" id="MobiDB-lite"/>
    </source>
</evidence>
<dbReference type="Proteomes" id="UP000265427">
    <property type="component" value="Unassembled WGS sequence"/>
</dbReference>
<organism evidence="2 3">
    <name type="scientific">Aphanomyces astaci</name>
    <name type="common">Crayfish plague agent</name>
    <dbReference type="NCBI Taxonomy" id="112090"/>
    <lineage>
        <taxon>Eukaryota</taxon>
        <taxon>Sar</taxon>
        <taxon>Stramenopiles</taxon>
        <taxon>Oomycota</taxon>
        <taxon>Saprolegniomycetes</taxon>
        <taxon>Saprolegniales</taxon>
        <taxon>Verrucalvaceae</taxon>
        <taxon>Aphanomyces</taxon>
    </lineage>
</organism>
<feature type="region of interest" description="Disordered" evidence="1">
    <location>
        <begin position="309"/>
        <end position="588"/>
    </location>
</feature>
<feature type="region of interest" description="Disordered" evidence="1">
    <location>
        <begin position="1"/>
        <end position="39"/>
    </location>
</feature>
<dbReference type="VEuPathDB" id="FungiDB:H257_13099"/>
<reference evidence="2 3" key="1">
    <citation type="submission" date="2018-08" db="EMBL/GenBank/DDBJ databases">
        <title>Aphanomyces genome sequencing and annotation.</title>
        <authorList>
            <person name="Minardi D."/>
            <person name="Oidtmann B."/>
            <person name="Van Der Giezen M."/>
            <person name="Studholme D.J."/>
        </authorList>
    </citation>
    <scope>NUCLEOTIDE SEQUENCE [LARGE SCALE GENOMIC DNA]</scope>
    <source>
        <strain evidence="2 3">Kv</strain>
    </source>
</reference>
<protein>
    <recommendedName>
        <fullName evidence="4">FYVE-type domain-containing protein</fullName>
    </recommendedName>
</protein>